<dbReference type="InterPro" id="IPR007029">
    <property type="entry name" value="YHS_dom"/>
</dbReference>
<organism evidence="3 4">
    <name type="scientific">Prosthecobacter vanneervenii</name>
    <dbReference type="NCBI Taxonomy" id="48466"/>
    <lineage>
        <taxon>Bacteria</taxon>
        <taxon>Pseudomonadati</taxon>
        <taxon>Verrucomicrobiota</taxon>
        <taxon>Verrucomicrobiia</taxon>
        <taxon>Verrucomicrobiales</taxon>
        <taxon>Verrucomicrobiaceae</taxon>
        <taxon>Prosthecobacter</taxon>
    </lineage>
</organism>
<gene>
    <name evidence="3" type="ORF">HNQ65_001177</name>
</gene>
<dbReference type="Proteomes" id="UP000590740">
    <property type="component" value="Unassembled WGS sequence"/>
</dbReference>
<feature type="domain" description="TRASH" evidence="2">
    <location>
        <begin position="38"/>
        <end position="76"/>
    </location>
</feature>
<sequence length="83" mass="8753">MKTNTLILLATLLLSLGLVSCAGTSTLGGAKPYPLKVCLVTGNDLDSMGGPVSTVYNGQEIKFCCKPCLKKFEANPAKYLSKL</sequence>
<dbReference type="AlphaFoldDB" id="A0A7W8DIY9"/>
<protein>
    <submittedName>
        <fullName evidence="3">YHS domain-containing protein</fullName>
    </submittedName>
</protein>
<dbReference type="RefSeq" id="WP_184338549.1">
    <property type="nucleotide sequence ID" value="NZ_JACHIG010000002.1"/>
</dbReference>
<name>A0A7W8DIY9_9BACT</name>
<dbReference type="InterPro" id="IPR012348">
    <property type="entry name" value="RNR-like"/>
</dbReference>
<feature type="signal peptide" evidence="1">
    <location>
        <begin position="1"/>
        <end position="22"/>
    </location>
</feature>
<dbReference type="InterPro" id="IPR011017">
    <property type="entry name" value="TRASH_dom"/>
</dbReference>
<dbReference type="PROSITE" id="PS51257">
    <property type="entry name" value="PROKAR_LIPOPROTEIN"/>
    <property type="match status" value="1"/>
</dbReference>
<reference evidence="3 4" key="1">
    <citation type="submission" date="2020-08" db="EMBL/GenBank/DDBJ databases">
        <title>Genomic Encyclopedia of Type Strains, Phase IV (KMG-IV): sequencing the most valuable type-strain genomes for metagenomic binning, comparative biology and taxonomic classification.</title>
        <authorList>
            <person name="Goeker M."/>
        </authorList>
    </citation>
    <scope>NUCLEOTIDE SEQUENCE [LARGE SCALE GENOMIC DNA]</scope>
    <source>
        <strain evidence="3 4">DSM 12252</strain>
    </source>
</reference>
<dbReference type="EMBL" id="JACHIG010000002">
    <property type="protein sequence ID" value="MBB5031609.1"/>
    <property type="molecule type" value="Genomic_DNA"/>
</dbReference>
<accession>A0A7W8DIY9</accession>
<dbReference type="Pfam" id="PF04945">
    <property type="entry name" value="YHS"/>
    <property type="match status" value="1"/>
</dbReference>
<keyword evidence="1" id="KW-0732">Signal</keyword>
<evidence type="ECO:0000259" key="2">
    <source>
        <dbReference type="SMART" id="SM00746"/>
    </source>
</evidence>
<dbReference type="Gene3D" id="1.10.620.20">
    <property type="entry name" value="Ribonucleotide Reductase, subunit A"/>
    <property type="match status" value="1"/>
</dbReference>
<evidence type="ECO:0000313" key="4">
    <source>
        <dbReference type="Proteomes" id="UP000590740"/>
    </source>
</evidence>
<evidence type="ECO:0000313" key="3">
    <source>
        <dbReference type="EMBL" id="MBB5031609.1"/>
    </source>
</evidence>
<dbReference type="GO" id="GO:0016491">
    <property type="term" value="F:oxidoreductase activity"/>
    <property type="evidence" value="ECO:0007669"/>
    <property type="project" value="InterPro"/>
</dbReference>
<proteinExistence type="predicted"/>
<comment type="caution">
    <text evidence="3">The sequence shown here is derived from an EMBL/GenBank/DDBJ whole genome shotgun (WGS) entry which is preliminary data.</text>
</comment>
<feature type="chain" id="PRO_5030853962" evidence="1">
    <location>
        <begin position="23"/>
        <end position="83"/>
    </location>
</feature>
<keyword evidence="4" id="KW-1185">Reference proteome</keyword>
<dbReference type="SMART" id="SM00746">
    <property type="entry name" value="TRASH"/>
    <property type="match status" value="1"/>
</dbReference>
<evidence type="ECO:0000256" key="1">
    <source>
        <dbReference type="SAM" id="SignalP"/>
    </source>
</evidence>